<evidence type="ECO:0000259" key="1">
    <source>
        <dbReference type="Pfam" id="PF13435"/>
    </source>
</evidence>
<dbReference type="SUPFAM" id="SSF48695">
    <property type="entry name" value="Multiheme cytochromes"/>
    <property type="match status" value="1"/>
</dbReference>
<dbReference type="Gene3D" id="1.10.1130.10">
    <property type="entry name" value="Flavocytochrome C3, Chain A"/>
    <property type="match status" value="1"/>
</dbReference>
<dbReference type="HOGENOM" id="CLU_139657_0_0_7"/>
<dbReference type="Proteomes" id="UP000007844">
    <property type="component" value="Chromosome"/>
</dbReference>
<dbReference type="eggNOG" id="COG0737">
    <property type="taxonomic scope" value="Bacteria"/>
</dbReference>
<protein>
    <submittedName>
        <fullName evidence="2">Cytochrome c family protein</fullName>
    </submittedName>
</protein>
<dbReference type="Pfam" id="PF13435">
    <property type="entry name" value="Cytochrome_C554"/>
    <property type="match status" value="1"/>
</dbReference>
<gene>
    <name evidence="2" type="ORF">Desaf_1208</name>
</gene>
<evidence type="ECO:0000313" key="3">
    <source>
        <dbReference type="Proteomes" id="UP000007844"/>
    </source>
</evidence>
<keyword evidence="3" id="KW-1185">Reference proteome</keyword>
<dbReference type="InterPro" id="IPR036280">
    <property type="entry name" value="Multihaem_cyt_sf"/>
</dbReference>
<evidence type="ECO:0000313" key="2">
    <source>
        <dbReference type="EMBL" id="EGJ49547.1"/>
    </source>
</evidence>
<accession>F3YYA3</accession>
<organism evidence="2 3">
    <name type="scientific">Desulfocurvibacter africanus subsp. africanus str. Walvis Bay</name>
    <dbReference type="NCBI Taxonomy" id="690850"/>
    <lineage>
        <taxon>Bacteria</taxon>
        <taxon>Pseudomonadati</taxon>
        <taxon>Thermodesulfobacteriota</taxon>
        <taxon>Desulfovibrionia</taxon>
        <taxon>Desulfovibrionales</taxon>
        <taxon>Desulfovibrionaceae</taxon>
        <taxon>Desulfocurvibacter</taxon>
    </lineage>
</organism>
<dbReference type="EMBL" id="CP003221">
    <property type="protein sequence ID" value="EGJ49547.1"/>
    <property type="molecule type" value="Genomic_DNA"/>
</dbReference>
<dbReference type="KEGG" id="daf:Desaf_1208"/>
<dbReference type="AlphaFoldDB" id="F3YYA3"/>
<name>F3YYA3_DESAF</name>
<dbReference type="InterPro" id="IPR023155">
    <property type="entry name" value="Cyt_c-552/4"/>
</dbReference>
<sequence>MEVNALRIYKQISLLLFTFSLAISPDIAFGSAYVGSKACAQCHESEYAAYSQHSKKAYSWKAVTKMASDLKPKELQECYACHTTGYGQGGFVSIEQTPHLADVGCETCHGPGKEHSETGDPTHISRQITIKACEACHNSERVGSFNFKPLVHSGAH</sequence>
<dbReference type="RefSeq" id="WP_014259348.1">
    <property type="nucleotide sequence ID" value="NC_016629.1"/>
</dbReference>
<proteinExistence type="predicted"/>
<feature type="domain" description="Cytochrome c-552/4" evidence="1">
    <location>
        <begin position="38"/>
        <end position="110"/>
    </location>
</feature>
<reference evidence="2 3" key="1">
    <citation type="journal article" date="2011" name="J. Bacteriol.">
        <title>Genome sequence of the mercury-methylating and pleomorphic Desulfovibrio africanus Strain Walvis Bay.</title>
        <authorList>
            <person name="Brown S.D."/>
            <person name="Wall J.D."/>
            <person name="Kucken A.M."/>
            <person name="Gilmour C.C."/>
            <person name="Podar M."/>
            <person name="Brandt C.C."/>
            <person name="Teshima H."/>
            <person name="Detter J.C."/>
            <person name="Han C.S."/>
            <person name="Land M.L."/>
            <person name="Lucas S."/>
            <person name="Han J."/>
            <person name="Pennacchio L."/>
            <person name="Nolan M."/>
            <person name="Pitluck S."/>
            <person name="Woyke T."/>
            <person name="Goodwin L."/>
            <person name="Palumbo A.V."/>
            <person name="Elias D.A."/>
        </authorList>
    </citation>
    <scope>NUCLEOTIDE SEQUENCE [LARGE SCALE GENOMIC DNA]</scope>
    <source>
        <strain evidence="2 3">Walvis Bay</strain>
    </source>
</reference>
<dbReference type="STRING" id="690850.Desaf_1208"/>